<dbReference type="NCBIfam" id="NF033745">
    <property type="entry name" value="class_C_sortase"/>
    <property type="match status" value="1"/>
</dbReference>
<dbReference type="PATRIC" id="fig|1408226.3.peg.961"/>
<dbReference type="InterPro" id="IPR023365">
    <property type="entry name" value="Sortase_dom-sf"/>
</dbReference>
<dbReference type="CDD" id="cd05827">
    <property type="entry name" value="Sortase_C"/>
    <property type="match status" value="1"/>
</dbReference>
<name>V6Q5F5_9ENTE</name>
<evidence type="ECO:0000256" key="3">
    <source>
        <dbReference type="SAM" id="Phobius"/>
    </source>
</evidence>
<feature type="active site" description="Acyl-thioester intermediate" evidence="2">
    <location>
        <position position="209"/>
    </location>
</feature>
<dbReference type="GO" id="GO:0016787">
    <property type="term" value="F:hydrolase activity"/>
    <property type="evidence" value="ECO:0007669"/>
    <property type="project" value="UniProtKB-KW"/>
</dbReference>
<evidence type="ECO:0000313" key="5">
    <source>
        <dbReference type="Proteomes" id="UP000018126"/>
    </source>
</evidence>
<dbReference type="AlphaFoldDB" id="V6Q5F5"/>
<dbReference type="EMBL" id="AYSH01000013">
    <property type="protein sequence ID" value="EST89885.1"/>
    <property type="molecule type" value="Genomic_DNA"/>
</dbReference>
<keyword evidence="1" id="KW-0378">Hydrolase</keyword>
<feature type="active site" description="Proton donor/acceptor" evidence="2">
    <location>
        <position position="147"/>
    </location>
</feature>
<dbReference type="NCBIfam" id="TIGR01076">
    <property type="entry name" value="sortase_fam"/>
    <property type="match status" value="1"/>
</dbReference>
<keyword evidence="3" id="KW-0812">Transmembrane</keyword>
<dbReference type="eggNOG" id="COG3764">
    <property type="taxonomic scope" value="Bacteria"/>
</dbReference>
<gene>
    <name evidence="4" type="ORF">T233_00991</name>
</gene>
<evidence type="ECO:0000256" key="2">
    <source>
        <dbReference type="PIRSR" id="PIRSR605754-1"/>
    </source>
</evidence>
<dbReference type="STRING" id="1408226.T233_00991"/>
<dbReference type="Gene3D" id="2.40.260.10">
    <property type="entry name" value="Sortase"/>
    <property type="match status" value="1"/>
</dbReference>
<keyword evidence="3" id="KW-1133">Transmembrane helix</keyword>
<comment type="caution">
    <text evidence="4">The sequence shown here is derived from an EMBL/GenBank/DDBJ whole genome shotgun (WGS) entry which is preliminary data.</text>
</comment>
<dbReference type="Pfam" id="PF04203">
    <property type="entry name" value="Sortase"/>
    <property type="match status" value="1"/>
</dbReference>
<sequence length="278" mass="31719">MKKGNKRIISQIGMLIVFLVGFLIMLYPFYVNALNDLIAEYTVMRYQKKEHQDFIEKKEKYQKENERIKKEGLHPGSDPFEEEQVAIKKDAELREHVIGKVNIPKLAVEMPLFDKTTPYLLEHGASVLEGTSFPVGGDSTHSVISAHRGLPDRELFTNLPKLKLNDIFLVEVLGDTLAYEVDSIETVLPEETSVLAIEPGADKMTLLTCTPYMINTHRLLVTGHRVPYTPELAKEKEQRDQWRKLKHIGIIVSVICIVILLGSMMVKRIKAYYLSKRG</sequence>
<reference evidence="4 5" key="1">
    <citation type="journal article" date="2013" name="Genome Announc.">
        <title>High-Quality Draft Genome Sequence of Vagococcus lutrae Strain LBD1, Isolated from the Largemouth Bass Micropterus salmoides.</title>
        <authorList>
            <person name="Lebreton F."/>
            <person name="Valentino M.D."/>
            <person name="Duncan L.B."/>
            <person name="Zeng Q."/>
            <person name="Manson McGuire A."/>
            <person name="Earl A.M."/>
            <person name="Gilmore M.S."/>
        </authorList>
    </citation>
    <scope>NUCLEOTIDE SEQUENCE [LARGE SCALE GENOMIC DNA]</scope>
    <source>
        <strain evidence="4 5">LBD1</strain>
    </source>
</reference>
<evidence type="ECO:0000313" key="4">
    <source>
        <dbReference type="EMBL" id="EST89885.1"/>
    </source>
</evidence>
<proteinExistence type="predicted"/>
<evidence type="ECO:0008006" key="6">
    <source>
        <dbReference type="Google" id="ProtNLM"/>
    </source>
</evidence>
<dbReference type="Proteomes" id="UP000018126">
    <property type="component" value="Unassembled WGS sequence"/>
</dbReference>
<dbReference type="InterPro" id="IPR042002">
    <property type="entry name" value="Sortase_C"/>
</dbReference>
<keyword evidence="5" id="KW-1185">Reference proteome</keyword>
<keyword evidence="3" id="KW-0472">Membrane</keyword>
<organism evidence="4 5">
    <name type="scientific">Vagococcus lutrae LBD1</name>
    <dbReference type="NCBI Taxonomy" id="1408226"/>
    <lineage>
        <taxon>Bacteria</taxon>
        <taxon>Bacillati</taxon>
        <taxon>Bacillota</taxon>
        <taxon>Bacilli</taxon>
        <taxon>Lactobacillales</taxon>
        <taxon>Enterococcaceae</taxon>
        <taxon>Vagococcus</taxon>
    </lineage>
</organism>
<protein>
    <recommendedName>
        <fullName evidence="6">Sortase</fullName>
    </recommendedName>
</protein>
<feature type="transmembrane region" description="Helical" evidence="3">
    <location>
        <begin position="12"/>
        <end position="30"/>
    </location>
</feature>
<feature type="transmembrane region" description="Helical" evidence="3">
    <location>
        <begin position="248"/>
        <end position="266"/>
    </location>
</feature>
<dbReference type="InterPro" id="IPR005754">
    <property type="entry name" value="Sortase"/>
</dbReference>
<dbReference type="SUPFAM" id="SSF63817">
    <property type="entry name" value="Sortase"/>
    <property type="match status" value="1"/>
</dbReference>
<accession>V6Q5F5</accession>
<evidence type="ECO:0000256" key="1">
    <source>
        <dbReference type="ARBA" id="ARBA00022801"/>
    </source>
</evidence>
<dbReference type="RefSeq" id="WP_023606319.1">
    <property type="nucleotide sequence ID" value="NZ_AYSH01000013.1"/>
</dbReference>